<keyword evidence="1" id="KW-1133">Transmembrane helix</keyword>
<gene>
    <name evidence="2" type="ORF">CLPU_28c00050</name>
</gene>
<reference evidence="3" key="1">
    <citation type="submission" date="2015-07" db="EMBL/GenBank/DDBJ databases">
        <title>Draft genome sequence of the purine-degrading Gottschalkia purinilyticum DSM 1384 (formerly Clostridium purinilyticum).</title>
        <authorList>
            <person name="Poehlein A."/>
            <person name="Schiel-Bengelsdorf B."/>
            <person name="Bengelsdorf F.R."/>
            <person name="Daniel R."/>
            <person name="Duerre P."/>
        </authorList>
    </citation>
    <scope>NUCLEOTIDE SEQUENCE [LARGE SCALE GENOMIC DNA]</scope>
    <source>
        <strain evidence="3">DSM 1384</strain>
    </source>
</reference>
<name>A0A0L0W697_GOTPU</name>
<protein>
    <submittedName>
        <fullName evidence="2">Uncharacterized protein</fullName>
    </submittedName>
</protein>
<evidence type="ECO:0000256" key="1">
    <source>
        <dbReference type="SAM" id="Phobius"/>
    </source>
</evidence>
<evidence type="ECO:0000313" key="3">
    <source>
        <dbReference type="Proteomes" id="UP000037267"/>
    </source>
</evidence>
<accession>A0A0L0W697</accession>
<evidence type="ECO:0000313" key="2">
    <source>
        <dbReference type="EMBL" id="KNF07053.1"/>
    </source>
</evidence>
<comment type="caution">
    <text evidence="2">The sequence shown here is derived from an EMBL/GenBank/DDBJ whole genome shotgun (WGS) entry which is preliminary data.</text>
</comment>
<dbReference type="RefSeq" id="WP_050378940.1">
    <property type="nucleotide sequence ID" value="NZ_LGSS01000028.1"/>
</dbReference>
<proteinExistence type="predicted"/>
<dbReference type="EMBL" id="LGSS01000028">
    <property type="protein sequence ID" value="KNF07053.1"/>
    <property type="molecule type" value="Genomic_DNA"/>
</dbReference>
<dbReference type="Proteomes" id="UP000037267">
    <property type="component" value="Unassembled WGS sequence"/>
</dbReference>
<keyword evidence="1" id="KW-0472">Membrane</keyword>
<feature type="transmembrane region" description="Helical" evidence="1">
    <location>
        <begin position="6"/>
        <end position="22"/>
    </location>
</feature>
<sequence length="89" mass="10080">MKKKIFLTIGILALIGIFFTFFKTKNIDKKEIKTATVSVKKGSIESRISVSGTISERHSEEIKGKSSKEVDEVLVKACYQDLYLEVYCQ</sequence>
<dbReference type="AlphaFoldDB" id="A0A0L0W697"/>
<keyword evidence="1" id="KW-0812">Transmembrane</keyword>
<dbReference type="STRING" id="1503.CLPU_28c00050"/>
<organism evidence="2 3">
    <name type="scientific">Gottschalkia purinilytica</name>
    <name type="common">Clostridium purinilyticum</name>
    <dbReference type="NCBI Taxonomy" id="1503"/>
    <lineage>
        <taxon>Bacteria</taxon>
        <taxon>Bacillati</taxon>
        <taxon>Bacillota</taxon>
        <taxon>Tissierellia</taxon>
        <taxon>Tissierellales</taxon>
        <taxon>Gottschalkiaceae</taxon>
        <taxon>Gottschalkia</taxon>
    </lineage>
</organism>
<keyword evidence="3" id="KW-1185">Reference proteome</keyword>